<dbReference type="InterPro" id="IPR011697">
    <property type="entry name" value="Peptidase_C26"/>
</dbReference>
<dbReference type="PANTHER" id="PTHR11315">
    <property type="entry name" value="PROTEASE FAMILY C26 GAMMA-GLUTAMYL HYDROLASE"/>
    <property type="match status" value="1"/>
</dbReference>
<dbReference type="Pfam" id="PF00117">
    <property type="entry name" value="GATase"/>
    <property type="match status" value="1"/>
</dbReference>
<gene>
    <name evidence="11" type="ORF">cyc_03937</name>
</gene>
<feature type="active site" evidence="8">
    <location>
        <position position="383"/>
    </location>
</feature>
<dbReference type="Proteomes" id="UP000095192">
    <property type="component" value="Unassembled WGS sequence"/>
</dbReference>
<dbReference type="GO" id="GO:0046900">
    <property type="term" value="P:tetrahydrofolylpolyglutamate metabolic process"/>
    <property type="evidence" value="ECO:0007669"/>
    <property type="project" value="TreeGrafter"/>
</dbReference>
<keyword evidence="5" id="KW-0732">Signal</keyword>
<feature type="compositionally biased region" description="Polar residues" evidence="9">
    <location>
        <begin position="241"/>
        <end position="255"/>
    </location>
</feature>
<dbReference type="InParanoid" id="A0A1D3D2M0"/>
<feature type="active site" description="Nucleophile" evidence="7 8">
    <location>
        <position position="193"/>
    </location>
</feature>
<proteinExistence type="inferred from homology"/>
<dbReference type="EMBL" id="JROU02001006">
    <property type="protein sequence ID" value="OEH77688.1"/>
    <property type="molecule type" value="Genomic_DNA"/>
</dbReference>
<dbReference type="PROSITE" id="PS51275">
    <property type="entry name" value="PEPTIDASE_C26_GGH"/>
    <property type="match status" value="1"/>
</dbReference>
<accession>A0A1D3D2M0</accession>
<evidence type="ECO:0000256" key="2">
    <source>
        <dbReference type="ARBA" id="ARBA00011083"/>
    </source>
</evidence>
<evidence type="ECO:0000259" key="10">
    <source>
        <dbReference type="Pfam" id="PF00117"/>
    </source>
</evidence>
<dbReference type="VEuPathDB" id="ToxoDB:LOC34620546"/>
<evidence type="ECO:0000313" key="12">
    <source>
        <dbReference type="Proteomes" id="UP000095192"/>
    </source>
</evidence>
<evidence type="ECO:0000256" key="9">
    <source>
        <dbReference type="SAM" id="MobiDB-lite"/>
    </source>
</evidence>
<dbReference type="Gene3D" id="3.40.50.880">
    <property type="match status" value="2"/>
</dbReference>
<evidence type="ECO:0000256" key="3">
    <source>
        <dbReference type="ARBA" id="ARBA00012886"/>
    </source>
</evidence>
<evidence type="ECO:0000256" key="7">
    <source>
        <dbReference type="PIRSR" id="PIRSR615527-1"/>
    </source>
</evidence>
<name>A0A1D3D2M0_9EIME</name>
<protein>
    <recommendedName>
        <fullName evidence="3 8">folate gamma-glutamyl hydrolase</fullName>
        <ecNumber evidence="3 8">3.4.19.9</ecNumber>
    </recommendedName>
</protein>
<organism evidence="11 12">
    <name type="scientific">Cyclospora cayetanensis</name>
    <dbReference type="NCBI Taxonomy" id="88456"/>
    <lineage>
        <taxon>Eukaryota</taxon>
        <taxon>Sar</taxon>
        <taxon>Alveolata</taxon>
        <taxon>Apicomplexa</taxon>
        <taxon>Conoidasida</taxon>
        <taxon>Coccidia</taxon>
        <taxon>Eucoccidiorida</taxon>
        <taxon>Eimeriorina</taxon>
        <taxon>Eimeriidae</taxon>
        <taxon>Cyclospora</taxon>
    </lineage>
</organism>
<comment type="caution">
    <text evidence="11">The sequence shown here is derived from an EMBL/GenBank/DDBJ whole genome shotgun (WGS) entry which is preliminary data.</text>
</comment>
<dbReference type="InterPro" id="IPR029062">
    <property type="entry name" value="Class_I_gatase-like"/>
</dbReference>
<evidence type="ECO:0000256" key="1">
    <source>
        <dbReference type="ARBA" id="ARBA00004239"/>
    </source>
</evidence>
<reference evidence="11 12" key="1">
    <citation type="journal article" date="2016" name="BMC Genomics">
        <title>Comparative genomics reveals Cyclospora cayetanensis possesses coccidia-like metabolism and invasion components but unique surface antigens.</title>
        <authorList>
            <person name="Liu S."/>
            <person name="Wang L."/>
            <person name="Zheng H."/>
            <person name="Xu Z."/>
            <person name="Roellig D.M."/>
            <person name="Li N."/>
            <person name="Frace M.A."/>
            <person name="Tang K."/>
            <person name="Arrowood M.J."/>
            <person name="Moss D.M."/>
            <person name="Zhang L."/>
            <person name="Feng Y."/>
            <person name="Xiao L."/>
        </authorList>
    </citation>
    <scope>NUCLEOTIDE SEQUENCE [LARGE SCALE GENOMIC DNA]</scope>
    <source>
        <strain evidence="11 12">CHN_HEN01</strain>
    </source>
</reference>
<keyword evidence="4" id="KW-0964">Secreted</keyword>
<dbReference type="GO" id="GO:0034722">
    <property type="term" value="F:gamma-glutamyl-peptidase activity"/>
    <property type="evidence" value="ECO:0007669"/>
    <property type="project" value="UniProtKB-UniRule"/>
</dbReference>
<dbReference type="GO" id="GO:0005576">
    <property type="term" value="C:extracellular region"/>
    <property type="evidence" value="ECO:0007669"/>
    <property type="project" value="UniProtKB-SubCell"/>
</dbReference>
<evidence type="ECO:0000256" key="8">
    <source>
        <dbReference type="PROSITE-ProRule" id="PRU00607"/>
    </source>
</evidence>
<feature type="region of interest" description="Disordered" evidence="9">
    <location>
        <begin position="241"/>
        <end position="293"/>
    </location>
</feature>
<comment type="subcellular location">
    <subcellularLocation>
        <location evidence="1">Secreted</location>
        <location evidence="1">Extracellular space</location>
    </subcellularLocation>
</comment>
<dbReference type="AlphaFoldDB" id="A0A1D3D2M0"/>
<evidence type="ECO:0000256" key="6">
    <source>
        <dbReference type="ARBA" id="ARBA00022801"/>
    </source>
</evidence>
<dbReference type="VEuPathDB" id="ToxoDB:cyc_03937"/>
<dbReference type="Pfam" id="PF07722">
    <property type="entry name" value="Peptidase_C26"/>
    <property type="match status" value="1"/>
</dbReference>
<dbReference type="InterPro" id="IPR015527">
    <property type="entry name" value="Pept_C26_g-glut_hydrolase"/>
</dbReference>
<evidence type="ECO:0000256" key="5">
    <source>
        <dbReference type="ARBA" id="ARBA00022729"/>
    </source>
</evidence>
<comment type="similarity">
    <text evidence="2">Belongs to the peptidase C26 family.</text>
</comment>
<comment type="catalytic activity">
    <reaction evidence="8">
        <text>(6S)-5,6,7,8-tetrahydrofolyl-(gamma-L-Glu)(n) + (n-1) H2O = (6S)-5,6,7,8-tetrahydrofolate + (n-1) L-glutamate</text>
        <dbReference type="Rhea" id="RHEA:56784"/>
        <dbReference type="Rhea" id="RHEA-COMP:14738"/>
        <dbReference type="ChEBI" id="CHEBI:15377"/>
        <dbReference type="ChEBI" id="CHEBI:29985"/>
        <dbReference type="ChEBI" id="CHEBI:57453"/>
        <dbReference type="ChEBI" id="CHEBI:141005"/>
        <dbReference type="EC" id="3.4.19.9"/>
    </reaction>
</comment>
<dbReference type="EC" id="3.4.19.9" evidence="3 8"/>
<dbReference type="PANTHER" id="PTHR11315:SF0">
    <property type="entry name" value="FOLATE GAMMA-GLUTAMYL HYDROLASE"/>
    <property type="match status" value="1"/>
</dbReference>
<dbReference type="InterPro" id="IPR017926">
    <property type="entry name" value="GATASE"/>
</dbReference>
<dbReference type="GO" id="GO:0005773">
    <property type="term" value="C:vacuole"/>
    <property type="evidence" value="ECO:0007669"/>
    <property type="project" value="TreeGrafter"/>
</dbReference>
<feature type="domain" description="Glutamine amidotransferase" evidence="10">
    <location>
        <begin position="331"/>
        <end position="391"/>
    </location>
</feature>
<evidence type="ECO:0000313" key="11">
    <source>
        <dbReference type="EMBL" id="OEH77688.1"/>
    </source>
</evidence>
<keyword evidence="6 8" id="KW-0378">Hydrolase</keyword>
<evidence type="ECO:0000256" key="4">
    <source>
        <dbReference type="ARBA" id="ARBA00022525"/>
    </source>
</evidence>
<feature type="compositionally biased region" description="Basic and acidic residues" evidence="9">
    <location>
        <begin position="281"/>
        <end position="293"/>
    </location>
</feature>
<sequence>MTAILNAQKELLSGRRQRELHLKSSSLVLLLALLLVLLHPPRFMSAIVAAEAGEAPRISPFTDGEAASDDASGFGHRPAPVIGVLLQPVDENLPLEVAGVSREKLAAGNTSYVAASYFKYIESAGCVALPIDLEWSEQEHRTIFGQINGLLLPGGSADISRWDAPYIRIARLYYDMALESNASGRFFPIVGICLGYEALVVVASGNVGYFSQQTEDDLDRRRVLTFTPEASASVLFGSGSFPASKNSEQQNSIQRSVGVLKSPEDRRGPLRNRAMEGSMEDEGKTDEGSDELLGHIDPQQEEHDLAALRSSFSVKAVRHLLASHPIAYFHHYRNLSVKEFRQDDKLQREWLLTATAKLPRESTAEIVAAIEHKQFPFYGFQFHPEKALYEHCPKSRIPHFFSALLPSLYISAFLGLIARHSRNEFKDQRERFDKIEFAFTPTRTAVYGQIYSFEQAYIFPSGVKKDIRERLQTFLEAQSKQMGELQGHQQNTSTLMASIHEA</sequence>
<dbReference type="SUPFAM" id="SSF52317">
    <property type="entry name" value="Class I glutamine amidotransferase-like"/>
    <property type="match status" value="1"/>
</dbReference>
<feature type="active site" description="Proton donor" evidence="7">
    <location>
        <position position="383"/>
    </location>
</feature>
<dbReference type="PROSITE" id="PS51273">
    <property type="entry name" value="GATASE_TYPE_1"/>
    <property type="match status" value="1"/>
</dbReference>
<keyword evidence="12" id="KW-1185">Reference proteome</keyword>